<protein>
    <submittedName>
        <fullName evidence="8">Transmembrane protein 179B-like</fullName>
    </submittedName>
</protein>
<evidence type="ECO:0000256" key="2">
    <source>
        <dbReference type="ARBA" id="ARBA00022692"/>
    </source>
</evidence>
<evidence type="ECO:0000256" key="5">
    <source>
        <dbReference type="ARBA" id="ARBA00093776"/>
    </source>
</evidence>
<dbReference type="PANTHER" id="PTHR31872">
    <property type="entry name" value="TRANSMEMBRANE PROTEIN 179"/>
    <property type="match status" value="1"/>
</dbReference>
<dbReference type="InterPro" id="IPR029673">
    <property type="entry name" value="TMEM179"/>
</dbReference>
<reference evidence="8" key="1">
    <citation type="submission" date="2025-08" db="UniProtKB">
        <authorList>
            <consortium name="RefSeq"/>
        </authorList>
    </citation>
    <scope>IDENTIFICATION</scope>
    <source>
        <tissue evidence="8">Whole sample</tissue>
    </source>
</reference>
<dbReference type="Proteomes" id="UP000694844">
    <property type="component" value="Chromosome 4"/>
</dbReference>
<feature type="transmembrane region" description="Helical" evidence="6">
    <location>
        <begin position="15"/>
        <end position="36"/>
    </location>
</feature>
<feature type="transmembrane region" description="Helical" evidence="6">
    <location>
        <begin position="105"/>
        <end position="132"/>
    </location>
</feature>
<feature type="transmembrane region" description="Helical" evidence="6">
    <location>
        <begin position="183"/>
        <end position="204"/>
    </location>
</feature>
<accession>A0A8B8DXG6</accession>
<feature type="transmembrane region" description="Helical" evidence="6">
    <location>
        <begin position="68"/>
        <end position="93"/>
    </location>
</feature>
<dbReference type="InterPro" id="IPR059010">
    <property type="entry name" value="TMEM179-179B"/>
</dbReference>
<comment type="similarity">
    <text evidence="5">Belongs to the TMEM179 family.</text>
</comment>
<evidence type="ECO:0000256" key="1">
    <source>
        <dbReference type="ARBA" id="ARBA00004141"/>
    </source>
</evidence>
<proteinExistence type="inferred from homology"/>
<dbReference type="Pfam" id="PF26158">
    <property type="entry name" value="Claudin_TMEM179-179B"/>
    <property type="match status" value="1"/>
</dbReference>
<evidence type="ECO:0000256" key="3">
    <source>
        <dbReference type="ARBA" id="ARBA00022989"/>
    </source>
</evidence>
<gene>
    <name evidence="8" type="primary">LOC111129529</name>
</gene>
<dbReference type="KEGG" id="cvn:111129529"/>
<sequence length="227" mass="25216">MTVSGLHVQLVVNTLLYFFIFVCGFAISIPIGVVTIEASGGCLLYSTIKSFNSTFLIVNFGQKVNCNVPIYVGVFVCIFYGLGMGMYNLYAIYKSRKDPCIVPQMWVLPFIVTNAIAAFKTFICSCIISVGFKELCDGLTSEKPYKYFSRCSQAQKLKLILPGTEKTAPLRHFYDYINVTQTASWICTLGWILLVVSGSIRFLLNRRLRAGGSSTAQDRMAIIKPTA</sequence>
<keyword evidence="4 6" id="KW-0472">Membrane</keyword>
<dbReference type="RefSeq" id="XP_022331691.1">
    <property type="nucleotide sequence ID" value="XM_022475983.1"/>
</dbReference>
<evidence type="ECO:0000256" key="6">
    <source>
        <dbReference type="SAM" id="Phobius"/>
    </source>
</evidence>
<evidence type="ECO:0000313" key="8">
    <source>
        <dbReference type="RefSeq" id="XP_022331691.1"/>
    </source>
</evidence>
<organism evidence="7 8">
    <name type="scientific">Crassostrea virginica</name>
    <name type="common">Eastern oyster</name>
    <dbReference type="NCBI Taxonomy" id="6565"/>
    <lineage>
        <taxon>Eukaryota</taxon>
        <taxon>Metazoa</taxon>
        <taxon>Spiralia</taxon>
        <taxon>Lophotrochozoa</taxon>
        <taxon>Mollusca</taxon>
        <taxon>Bivalvia</taxon>
        <taxon>Autobranchia</taxon>
        <taxon>Pteriomorphia</taxon>
        <taxon>Ostreida</taxon>
        <taxon>Ostreoidea</taxon>
        <taxon>Ostreidae</taxon>
        <taxon>Crassostrea</taxon>
    </lineage>
</organism>
<dbReference type="GeneID" id="111129529"/>
<evidence type="ECO:0000313" key="7">
    <source>
        <dbReference type="Proteomes" id="UP000694844"/>
    </source>
</evidence>
<keyword evidence="3 6" id="KW-1133">Transmembrane helix</keyword>
<evidence type="ECO:0000256" key="4">
    <source>
        <dbReference type="ARBA" id="ARBA00023136"/>
    </source>
</evidence>
<keyword evidence="7" id="KW-1185">Reference proteome</keyword>
<keyword evidence="2 6" id="KW-0812">Transmembrane</keyword>
<dbReference type="PANTHER" id="PTHR31872:SF7">
    <property type="entry name" value="TRANSMEMBRANE PROTEIN 179B-LIKE"/>
    <property type="match status" value="1"/>
</dbReference>
<comment type="subcellular location">
    <subcellularLocation>
        <location evidence="1">Membrane</location>
        <topology evidence="1">Multi-pass membrane protein</topology>
    </subcellularLocation>
</comment>
<dbReference type="OrthoDB" id="6060335at2759"/>
<name>A0A8B8DXG6_CRAVI</name>
<dbReference type="AlphaFoldDB" id="A0A8B8DXG6"/>